<comment type="caution">
    <text evidence="1">The sequence shown here is derived from an EMBL/GenBank/DDBJ whole genome shotgun (WGS) entry which is preliminary data.</text>
</comment>
<protein>
    <recommendedName>
        <fullName evidence="3">Flagellin</fullName>
    </recommendedName>
</protein>
<evidence type="ECO:0000313" key="2">
    <source>
        <dbReference type="Proteomes" id="UP001197847"/>
    </source>
</evidence>
<proteinExistence type="predicted"/>
<gene>
    <name evidence="1" type="ORF">LK487_18835</name>
</gene>
<evidence type="ECO:0000313" key="1">
    <source>
        <dbReference type="EMBL" id="MCC2749029.1"/>
    </source>
</evidence>
<feature type="non-terminal residue" evidence="1">
    <location>
        <position position="1"/>
    </location>
</feature>
<organism evidence="1 2">
    <name type="scientific">Agathobacter rectalis</name>
    <dbReference type="NCBI Taxonomy" id="39491"/>
    <lineage>
        <taxon>Bacteria</taxon>
        <taxon>Bacillati</taxon>
        <taxon>Bacillota</taxon>
        <taxon>Clostridia</taxon>
        <taxon>Lachnospirales</taxon>
        <taxon>Lachnospiraceae</taxon>
        <taxon>Agathobacter</taxon>
    </lineage>
</organism>
<feature type="non-terminal residue" evidence="1">
    <location>
        <position position="75"/>
    </location>
</feature>
<accession>A0AAW4WQZ6</accession>
<dbReference type="Proteomes" id="UP001197847">
    <property type="component" value="Unassembled WGS sequence"/>
</dbReference>
<dbReference type="AlphaFoldDB" id="A0AAW4WQZ6"/>
<reference evidence="1" key="1">
    <citation type="submission" date="2021-10" db="EMBL/GenBank/DDBJ databases">
        <title>Collection of gut derived symbiotic bacterial strains cultured from healthy donors.</title>
        <authorList>
            <person name="Lin H."/>
            <person name="Littmann E."/>
            <person name="Claire K."/>
            <person name="Pamer E."/>
        </authorList>
    </citation>
    <scope>NUCLEOTIDE SEQUENCE</scope>
    <source>
        <strain evidence="1">MSK.22.92</strain>
    </source>
</reference>
<dbReference type="EMBL" id="JAJFBX010000462">
    <property type="protein sequence ID" value="MCC2749029.1"/>
    <property type="molecule type" value="Genomic_DNA"/>
</dbReference>
<evidence type="ECO:0008006" key="3">
    <source>
        <dbReference type="Google" id="ProtNLM"/>
    </source>
</evidence>
<sequence>TGGSEDSIIYATNADVNKLTGVTRGVDVIEYSAGTSDLAGLVSSINEMTSMHVKAQQVTKITASDTRIITMLQTL</sequence>
<name>A0AAW4WQZ6_9FIRM</name>